<feature type="chain" id="PRO_5007067437" evidence="1">
    <location>
        <begin position="31"/>
        <end position="218"/>
    </location>
</feature>
<dbReference type="STRING" id="44742.AXF13_01700"/>
<sequence>MPRIPAFSRVLVLFCGLALGLAAFSVAVQAAPAPSSPARQALETATNRILASIKNPDYVNPATRGPLRQQIEDEVLHIFDFGEFSSRTVGARWRSFTPQQQKQFSDAFADLLISTYVNKIDGYNGEQVVYVGELSSASGDRTEVRTVITMKDGKKVPVAYRMLPKDGGWRVYDVLIENISLVKNYRTQFQDILNSASPDQLIERVRAKAREVRQQHAQ</sequence>
<feature type="signal peptide" evidence="1">
    <location>
        <begin position="1"/>
        <end position="30"/>
    </location>
</feature>
<dbReference type="RefSeq" id="WP_062251408.1">
    <property type="nucleotide sequence ID" value="NZ_CP014229.1"/>
</dbReference>
<organism evidence="2 3">
    <name type="scientific">Desulfovibrio fairfieldensis</name>
    <dbReference type="NCBI Taxonomy" id="44742"/>
    <lineage>
        <taxon>Bacteria</taxon>
        <taxon>Pseudomonadati</taxon>
        <taxon>Thermodesulfobacteriota</taxon>
        <taxon>Desulfovibrionia</taxon>
        <taxon>Desulfovibrionales</taxon>
        <taxon>Desulfovibrionaceae</taxon>
        <taxon>Desulfovibrio</taxon>
    </lineage>
</organism>
<evidence type="ECO:0000313" key="2">
    <source>
        <dbReference type="EMBL" id="AMD88933.1"/>
    </source>
</evidence>
<proteinExistence type="predicted"/>
<dbReference type="PANTHER" id="PTHR36573">
    <property type="entry name" value="INTERMEMBRANE PHOSPHOLIPID TRANSPORT SYSTEM BINDING PROTEIN MLAC"/>
    <property type="match status" value="1"/>
</dbReference>
<protein>
    <submittedName>
        <fullName evidence="2">Organic solvent ABC transporter permease</fullName>
    </submittedName>
</protein>
<gene>
    <name evidence="2" type="ORF">AXF13_01700</name>
</gene>
<dbReference type="Gene3D" id="3.10.450.710">
    <property type="entry name" value="Tgt2/MlaC"/>
    <property type="match status" value="1"/>
</dbReference>
<dbReference type="PIRSF" id="PIRSF004649">
    <property type="entry name" value="MlaC"/>
    <property type="match status" value="1"/>
</dbReference>
<dbReference type="EMBL" id="CP014229">
    <property type="protein sequence ID" value="AMD88933.1"/>
    <property type="molecule type" value="Genomic_DNA"/>
</dbReference>
<reference evidence="3" key="1">
    <citation type="submission" date="2016-02" db="EMBL/GenBank/DDBJ databases">
        <authorList>
            <person name="Holder M.E."/>
            <person name="Ajami N.J."/>
            <person name="Petrosino J.F."/>
        </authorList>
    </citation>
    <scope>NUCLEOTIDE SEQUENCE [LARGE SCALE GENOMIC DNA]</scope>
    <source>
        <strain evidence="3">CCUG 45958</strain>
    </source>
</reference>
<evidence type="ECO:0000313" key="3">
    <source>
        <dbReference type="Proteomes" id="UP000069241"/>
    </source>
</evidence>
<dbReference type="KEGG" id="dfi:AXF13_01700"/>
<dbReference type="Proteomes" id="UP000069241">
    <property type="component" value="Chromosome"/>
</dbReference>
<name>A0A0X8JID5_9BACT</name>
<dbReference type="AlphaFoldDB" id="A0A0X8JID5"/>
<accession>A0A0X8JID5</accession>
<dbReference type="InterPro" id="IPR008869">
    <property type="entry name" value="MlaC/ttg2D"/>
</dbReference>
<keyword evidence="1" id="KW-0732">Signal</keyword>
<dbReference type="InterPro" id="IPR042245">
    <property type="entry name" value="Tgt2/MlaC_sf"/>
</dbReference>
<evidence type="ECO:0000256" key="1">
    <source>
        <dbReference type="SAM" id="SignalP"/>
    </source>
</evidence>
<dbReference type="Pfam" id="PF05494">
    <property type="entry name" value="MlaC"/>
    <property type="match status" value="1"/>
</dbReference>
<dbReference type="PANTHER" id="PTHR36573:SF1">
    <property type="entry name" value="INTERMEMBRANE PHOSPHOLIPID TRANSPORT SYSTEM BINDING PROTEIN MLAC"/>
    <property type="match status" value="1"/>
</dbReference>
<keyword evidence="3" id="KW-1185">Reference proteome</keyword>